<evidence type="ECO:0000256" key="1">
    <source>
        <dbReference type="SAM" id="MobiDB-lite"/>
    </source>
</evidence>
<feature type="compositionally biased region" description="Basic and acidic residues" evidence="1">
    <location>
        <begin position="111"/>
        <end position="133"/>
    </location>
</feature>
<feature type="compositionally biased region" description="Polar residues" evidence="1">
    <location>
        <begin position="94"/>
        <end position="106"/>
    </location>
</feature>
<proteinExistence type="predicted"/>
<feature type="region of interest" description="Disordered" evidence="1">
    <location>
        <begin position="75"/>
        <end position="133"/>
    </location>
</feature>
<protein>
    <submittedName>
        <fullName evidence="2">Uncharacterized protein</fullName>
    </submittedName>
</protein>
<reference evidence="2 3" key="1">
    <citation type="journal article" date="2023" name="Nucleic Acids Res.">
        <title>The hologenome of Daphnia magna reveals possible DNA methylation and microbiome-mediated evolution of the host genome.</title>
        <authorList>
            <person name="Chaturvedi A."/>
            <person name="Li X."/>
            <person name="Dhandapani V."/>
            <person name="Marshall H."/>
            <person name="Kissane S."/>
            <person name="Cuenca-Cambronero M."/>
            <person name="Asole G."/>
            <person name="Calvet F."/>
            <person name="Ruiz-Romero M."/>
            <person name="Marangio P."/>
            <person name="Guigo R."/>
            <person name="Rago D."/>
            <person name="Mirbahai L."/>
            <person name="Eastwood N."/>
            <person name="Colbourne J.K."/>
            <person name="Zhou J."/>
            <person name="Mallon E."/>
            <person name="Orsini L."/>
        </authorList>
    </citation>
    <scope>NUCLEOTIDE SEQUENCE [LARGE SCALE GENOMIC DNA]</scope>
    <source>
        <strain evidence="2">LRV0_1</strain>
    </source>
</reference>
<feature type="region of interest" description="Disordered" evidence="1">
    <location>
        <begin position="1"/>
        <end position="39"/>
    </location>
</feature>
<sequence length="133" mass="14808">MSDSLVLNPGAGGKEKKKKKLTEGQKRWHNRYNYEKERKKREAAAAASLTSSIPAVPERSVVFISTDLPLRTVTTIGPSVAPNQPAPAREPGNPDNQKGLCNNCPSANHFPSEEERARKFIQRRRERESEQAA</sequence>
<organism evidence="2 3">
    <name type="scientific">Daphnia magna</name>
    <dbReference type="NCBI Taxonomy" id="35525"/>
    <lineage>
        <taxon>Eukaryota</taxon>
        <taxon>Metazoa</taxon>
        <taxon>Ecdysozoa</taxon>
        <taxon>Arthropoda</taxon>
        <taxon>Crustacea</taxon>
        <taxon>Branchiopoda</taxon>
        <taxon>Diplostraca</taxon>
        <taxon>Cladocera</taxon>
        <taxon>Anomopoda</taxon>
        <taxon>Daphniidae</taxon>
        <taxon>Daphnia</taxon>
    </lineage>
</organism>
<accession>A0ABR0AS55</accession>
<evidence type="ECO:0000313" key="2">
    <source>
        <dbReference type="EMBL" id="KAK4027929.1"/>
    </source>
</evidence>
<keyword evidence="3" id="KW-1185">Reference proteome</keyword>
<dbReference type="Proteomes" id="UP001234178">
    <property type="component" value="Unassembled WGS sequence"/>
</dbReference>
<name>A0ABR0AS55_9CRUS</name>
<evidence type="ECO:0000313" key="3">
    <source>
        <dbReference type="Proteomes" id="UP001234178"/>
    </source>
</evidence>
<comment type="caution">
    <text evidence="2">The sequence shown here is derived from an EMBL/GenBank/DDBJ whole genome shotgun (WGS) entry which is preliminary data.</text>
</comment>
<gene>
    <name evidence="2" type="ORF">OUZ56_017069</name>
</gene>
<dbReference type="EMBL" id="JAOYFB010000038">
    <property type="protein sequence ID" value="KAK4027929.1"/>
    <property type="molecule type" value="Genomic_DNA"/>
</dbReference>
<feature type="compositionally biased region" description="Basic and acidic residues" evidence="1">
    <location>
        <begin position="21"/>
        <end position="39"/>
    </location>
</feature>